<name>A0A9N7N4K1_STRHE</name>
<evidence type="ECO:0000256" key="4">
    <source>
        <dbReference type="ARBA" id="ARBA00023163"/>
    </source>
</evidence>
<organism evidence="7 8">
    <name type="scientific">Striga hermonthica</name>
    <name type="common">Purple witchweed</name>
    <name type="synonym">Buchnera hermonthica</name>
    <dbReference type="NCBI Taxonomy" id="68872"/>
    <lineage>
        <taxon>Eukaryota</taxon>
        <taxon>Viridiplantae</taxon>
        <taxon>Streptophyta</taxon>
        <taxon>Embryophyta</taxon>
        <taxon>Tracheophyta</taxon>
        <taxon>Spermatophyta</taxon>
        <taxon>Magnoliopsida</taxon>
        <taxon>eudicotyledons</taxon>
        <taxon>Gunneridae</taxon>
        <taxon>Pentapetalae</taxon>
        <taxon>asterids</taxon>
        <taxon>lamiids</taxon>
        <taxon>Lamiales</taxon>
        <taxon>Orobanchaceae</taxon>
        <taxon>Buchnereae</taxon>
        <taxon>Striga</taxon>
    </lineage>
</organism>
<gene>
    <name evidence="7" type="ORF">SHERM_02035</name>
</gene>
<comment type="caution">
    <text evidence="7">The sequence shown here is derived from an EMBL/GenBank/DDBJ whole genome shotgun (WGS) entry which is preliminary data.</text>
</comment>
<feature type="region of interest" description="Disordered" evidence="6">
    <location>
        <begin position="54"/>
        <end position="93"/>
    </location>
</feature>
<reference evidence="7" key="1">
    <citation type="submission" date="2019-12" db="EMBL/GenBank/DDBJ databases">
        <authorList>
            <person name="Scholes J."/>
        </authorList>
    </citation>
    <scope>NUCLEOTIDE SEQUENCE</scope>
</reference>
<keyword evidence="3" id="KW-0238">DNA-binding</keyword>
<keyword evidence="5" id="KW-0539">Nucleus</keyword>
<evidence type="ECO:0000256" key="3">
    <source>
        <dbReference type="ARBA" id="ARBA00023125"/>
    </source>
</evidence>
<proteinExistence type="predicted"/>
<dbReference type="OrthoDB" id="1090008at2759"/>
<evidence type="ECO:0000256" key="5">
    <source>
        <dbReference type="ARBA" id="ARBA00023242"/>
    </source>
</evidence>
<protein>
    <recommendedName>
        <fullName evidence="9">B3 domain-containing protein</fullName>
    </recommendedName>
</protein>
<evidence type="ECO:0000313" key="8">
    <source>
        <dbReference type="Proteomes" id="UP001153555"/>
    </source>
</evidence>
<dbReference type="PANTHER" id="PTHR31541">
    <property type="entry name" value="B3 DOMAIN PLANT PROTEIN-RELATED"/>
    <property type="match status" value="1"/>
</dbReference>
<accession>A0A9N7N4K1</accession>
<evidence type="ECO:0000256" key="6">
    <source>
        <dbReference type="SAM" id="MobiDB-lite"/>
    </source>
</evidence>
<dbReference type="GO" id="GO:0005634">
    <property type="term" value="C:nucleus"/>
    <property type="evidence" value="ECO:0007669"/>
    <property type="project" value="UniProtKB-SubCell"/>
</dbReference>
<dbReference type="InterPro" id="IPR005508">
    <property type="entry name" value="At2g31720-like"/>
</dbReference>
<keyword evidence="8" id="KW-1185">Reference proteome</keyword>
<feature type="compositionally biased region" description="Basic and acidic residues" evidence="6">
    <location>
        <begin position="81"/>
        <end position="90"/>
    </location>
</feature>
<dbReference type="SUPFAM" id="SSF101936">
    <property type="entry name" value="DNA-binding pseudobarrel domain"/>
    <property type="match status" value="1"/>
</dbReference>
<dbReference type="InterPro" id="IPR015300">
    <property type="entry name" value="DNA-bd_pseudobarrel_sf"/>
</dbReference>
<dbReference type="Gene3D" id="2.40.330.10">
    <property type="entry name" value="DNA-binding pseudobarrel domain"/>
    <property type="match status" value="1"/>
</dbReference>
<sequence>MSDINGENSLTAMPEIDGDGLSANTRRWICLNQVTALLTDGKVKLEDLVSEIESNRNPNTPLFDGFSTKSKRSPRIRRIRPRSDPDEEPAHNPTRIKIKFKNLPAAVELPESKGEKCSESPNTKGKISKARLYRHLATSNLPNLHEDPTLPEPFMNYISQTGGRLDSLVFVIEKEISNTDASPSHARLSVPYCQVRNGFLTAAEADKLSSGEGIDVDLVQPCLEERKMIFKIWFSTYVINSGWNAVCSRDELTAENIVRLWAFRRESNLCFALVKVS</sequence>
<evidence type="ECO:0000256" key="2">
    <source>
        <dbReference type="ARBA" id="ARBA00023015"/>
    </source>
</evidence>
<dbReference type="EMBL" id="CACSLK010027624">
    <property type="protein sequence ID" value="CAA0826841.1"/>
    <property type="molecule type" value="Genomic_DNA"/>
</dbReference>
<dbReference type="GO" id="GO:0003677">
    <property type="term" value="F:DNA binding"/>
    <property type="evidence" value="ECO:0007669"/>
    <property type="project" value="UniProtKB-KW"/>
</dbReference>
<dbReference type="PANTHER" id="PTHR31541:SF60">
    <property type="entry name" value="TF-B3 DOMAIN-CONTAINING PROTEIN"/>
    <property type="match status" value="1"/>
</dbReference>
<feature type="compositionally biased region" description="Basic residues" evidence="6">
    <location>
        <begin position="69"/>
        <end position="80"/>
    </location>
</feature>
<dbReference type="Proteomes" id="UP001153555">
    <property type="component" value="Unassembled WGS sequence"/>
</dbReference>
<evidence type="ECO:0000256" key="1">
    <source>
        <dbReference type="ARBA" id="ARBA00004123"/>
    </source>
</evidence>
<evidence type="ECO:0000313" key="7">
    <source>
        <dbReference type="EMBL" id="CAA0826841.1"/>
    </source>
</evidence>
<dbReference type="Pfam" id="PF03754">
    <property type="entry name" value="At2g31720-like"/>
    <property type="match status" value="1"/>
</dbReference>
<comment type="subcellular location">
    <subcellularLocation>
        <location evidence="1">Nucleus</location>
    </subcellularLocation>
</comment>
<keyword evidence="2" id="KW-0805">Transcription regulation</keyword>
<dbReference type="AlphaFoldDB" id="A0A9N7N4K1"/>
<evidence type="ECO:0008006" key="9">
    <source>
        <dbReference type="Google" id="ProtNLM"/>
    </source>
</evidence>
<keyword evidence="4" id="KW-0804">Transcription</keyword>